<name>A0A9P6JN27_9AGAR</name>
<evidence type="ECO:0000313" key="2">
    <source>
        <dbReference type="Proteomes" id="UP000807306"/>
    </source>
</evidence>
<protein>
    <submittedName>
        <fullName evidence="1">Uncharacterized protein</fullName>
    </submittedName>
</protein>
<evidence type="ECO:0000313" key="1">
    <source>
        <dbReference type="EMBL" id="KAF9526952.1"/>
    </source>
</evidence>
<proteinExistence type="predicted"/>
<dbReference type="EMBL" id="MU157865">
    <property type="protein sequence ID" value="KAF9526952.1"/>
    <property type="molecule type" value="Genomic_DNA"/>
</dbReference>
<comment type="caution">
    <text evidence="1">The sequence shown here is derived from an EMBL/GenBank/DDBJ whole genome shotgun (WGS) entry which is preliminary data.</text>
</comment>
<dbReference type="OrthoDB" id="3059868at2759"/>
<reference evidence="1" key="1">
    <citation type="submission" date="2020-11" db="EMBL/GenBank/DDBJ databases">
        <authorList>
            <consortium name="DOE Joint Genome Institute"/>
            <person name="Ahrendt S."/>
            <person name="Riley R."/>
            <person name="Andreopoulos W."/>
            <person name="Labutti K."/>
            <person name="Pangilinan J."/>
            <person name="Ruiz-Duenas F.J."/>
            <person name="Barrasa J.M."/>
            <person name="Sanchez-Garcia M."/>
            <person name="Camarero S."/>
            <person name="Miyauchi S."/>
            <person name="Serrano A."/>
            <person name="Linde D."/>
            <person name="Babiker R."/>
            <person name="Drula E."/>
            <person name="Ayuso-Fernandez I."/>
            <person name="Pacheco R."/>
            <person name="Padilla G."/>
            <person name="Ferreira P."/>
            <person name="Barriuso J."/>
            <person name="Kellner H."/>
            <person name="Castanera R."/>
            <person name="Alfaro M."/>
            <person name="Ramirez L."/>
            <person name="Pisabarro A.G."/>
            <person name="Kuo A."/>
            <person name="Tritt A."/>
            <person name="Lipzen A."/>
            <person name="He G."/>
            <person name="Yan M."/>
            <person name="Ng V."/>
            <person name="Cullen D."/>
            <person name="Martin F."/>
            <person name="Rosso M.-N."/>
            <person name="Henrissat B."/>
            <person name="Hibbett D."/>
            <person name="Martinez A.T."/>
            <person name="Grigoriev I.V."/>
        </authorList>
    </citation>
    <scope>NUCLEOTIDE SEQUENCE</scope>
    <source>
        <strain evidence="1">CBS 506.95</strain>
    </source>
</reference>
<organism evidence="1 2">
    <name type="scientific">Crepidotus variabilis</name>
    <dbReference type="NCBI Taxonomy" id="179855"/>
    <lineage>
        <taxon>Eukaryota</taxon>
        <taxon>Fungi</taxon>
        <taxon>Dikarya</taxon>
        <taxon>Basidiomycota</taxon>
        <taxon>Agaricomycotina</taxon>
        <taxon>Agaricomycetes</taxon>
        <taxon>Agaricomycetidae</taxon>
        <taxon>Agaricales</taxon>
        <taxon>Agaricineae</taxon>
        <taxon>Crepidotaceae</taxon>
        <taxon>Crepidotus</taxon>
    </lineage>
</organism>
<gene>
    <name evidence="1" type="ORF">CPB83DRAFT_856871</name>
</gene>
<dbReference type="Proteomes" id="UP000807306">
    <property type="component" value="Unassembled WGS sequence"/>
</dbReference>
<accession>A0A9P6JN27</accession>
<keyword evidence="2" id="KW-1185">Reference proteome</keyword>
<sequence length="87" mass="10060">MVGLKHIIASMSTSRASIQNATDVSEAYAVSLRKQEQDLVDDKRYRQEQNQSTLNCWRQRRLLLIWEAGLTCAGLLQRWRIVVVVNE</sequence>
<dbReference type="AlphaFoldDB" id="A0A9P6JN27"/>